<dbReference type="Pfam" id="PF00588">
    <property type="entry name" value="SpoU_methylase"/>
    <property type="match status" value="1"/>
</dbReference>
<keyword evidence="1" id="KW-0489">Methyltransferase</keyword>
<dbReference type="InterPro" id="IPR029028">
    <property type="entry name" value="Alpha/beta_knot_MTases"/>
</dbReference>
<dbReference type="GO" id="GO:0008173">
    <property type="term" value="F:RNA methyltransferase activity"/>
    <property type="evidence" value="ECO:0007669"/>
    <property type="project" value="InterPro"/>
</dbReference>
<dbReference type="SUPFAM" id="SSF75217">
    <property type="entry name" value="alpha/beta knot"/>
    <property type="match status" value="1"/>
</dbReference>
<dbReference type="InterPro" id="IPR051259">
    <property type="entry name" value="rRNA_Methyltransferase"/>
</dbReference>
<dbReference type="PANTHER" id="PTHR43191">
    <property type="entry name" value="RRNA METHYLTRANSFERASE 3"/>
    <property type="match status" value="1"/>
</dbReference>
<evidence type="ECO:0000256" key="2">
    <source>
        <dbReference type="ARBA" id="ARBA00022679"/>
    </source>
</evidence>
<accession>A0A382JMJ0</accession>
<dbReference type="CDD" id="cd18095">
    <property type="entry name" value="SpoU-like_rRNA-MTase"/>
    <property type="match status" value="1"/>
</dbReference>
<dbReference type="InterPro" id="IPR029026">
    <property type="entry name" value="tRNA_m1G_MTases_N"/>
</dbReference>
<dbReference type="InterPro" id="IPR001537">
    <property type="entry name" value="SpoU_MeTrfase"/>
</dbReference>
<evidence type="ECO:0000259" key="3">
    <source>
        <dbReference type="Pfam" id="PF00588"/>
    </source>
</evidence>
<protein>
    <recommendedName>
        <fullName evidence="3">tRNA/rRNA methyltransferase SpoU type domain-containing protein</fullName>
    </recommendedName>
</protein>
<dbReference type="AlphaFoldDB" id="A0A382JMJ0"/>
<organism evidence="4">
    <name type="scientific">marine metagenome</name>
    <dbReference type="NCBI Taxonomy" id="408172"/>
    <lineage>
        <taxon>unclassified sequences</taxon>
        <taxon>metagenomes</taxon>
        <taxon>ecological metagenomes</taxon>
    </lineage>
</organism>
<dbReference type="EMBL" id="UINC01074547">
    <property type="protein sequence ID" value="SVC11851.1"/>
    <property type="molecule type" value="Genomic_DNA"/>
</dbReference>
<reference evidence="4" key="1">
    <citation type="submission" date="2018-05" db="EMBL/GenBank/DDBJ databases">
        <authorList>
            <person name="Lanie J.A."/>
            <person name="Ng W.-L."/>
            <person name="Kazmierczak K.M."/>
            <person name="Andrzejewski T.M."/>
            <person name="Davidsen T.M."/>
            <person name="Wayne K.J."/>
            <person name="Tettelin H."/>
            <person name="Glass J.I."/>
            <person name="Rusch D."/>
            <person name="Podicherti R."/>
            <person name="Tsui H.-C.T."/>
            <person name="Winkler M.E."/>
        </authorList>
    </citation>
    <scope>NUCLEOTIDE SEQUENCE</scope>
</reference>
<proteinExistence type="predicted"/>
<gene>
    <name evidence="4" type="ORF">METZ01_LOCUS264705</name>
</gene>
<name>A0A382JMJ0_9ZZZZ</name>
<dbReference type="GO" id="GO:0006396">
    <property type="term" value="P:RNA processing"/>
    <property type="evidence" value="ECO:0007669"/>
    <property type="project" value="InterPro"/>
</dbReference>
<dbReference type="Gene3D" id="3.40.1280.10">
    <property type="match status" value="1"/>
</dbReference>
<sequence>GVSDPGNCGNLIRTAEAFGASGVLFHGGVDPYNPKVVRSSAGSFFRTRFTVIDEKFSTEKLFEELKKSEYRFVATSPSGGIAPEDVADNSQIAVILGNEPRGLPKEIEVLCDEIVTVPIENTVESLNVATAGAVVLYGIKRSRI</sequence>
<dbReference type="GO" id="GO:0032259">
    <property type="term" value="P:methylation"/>
    <property type="evidence" value="ECO:0007669"/>
    <property type="project" value="UniProtKB-KW"/>
</dbReference>
<evidence type="ECO:0000256" key="1">
    <source>
        <dbReference type="ARBA" id="ARBA00022603"/>
    </source>
</evidence>
<feature type="non-terminal residue" evidence="4">
    <location>
        <position position="1"/>
    </location>
</feature>
<dbReference type="PANTHER" id="PTHR43191:SF2">
    <property type="entry name" value="RRNA METHYLTRANSFERASE 3, MITOCHONDRIAL"/>
    <property type="match status" value="1"/>
</dbReference>
<feature type="domain" description="tRNA/rRNA methyltransferase SpoU type" evidence="3">
    <location>
        <begin position="2"/>
        <end position="137"/>
    </location>
</feature>
<keyword evidence="2" id="KW-0808">Transferase</keyword>
<dbReference type="GO" id="GO:0003723">
    <property type="term" value="F:RNA binding"/>
    <property type="evidence" value="ECO:0007669"/>
    <property type="project" value="InterPro"/>
</dbReference>
<evidence type="ECO:0000313" key="4">
    <source>
        <dbReference type="EMBL" id="SVC11851.1"/>
    </source>
</evidence>